<dbReference type="AlphaFoldDB" id="H3GC41"/>
<dbReference type="HOGENOM" id="CLU_1424077_0_0_1"/>
<organism evidence="2 3">
    <name type="scientific">Phytophthora ramorum</name>
    <name type="common">Sudden oak death agent</name>
    <dbReference type="NCBI Taxonomy" id="164328"/>
    <lineage>
        <taxon>Eukaryota</taxon>
        <taxon>Sar</taxon>
        <taxon>Stramenopiles</taxon>
        <taxon>Oomycota</taxon>
        <taxon>Peronosporomycetes</taxon>
        <taxon>Peronosporales</taxon>
        <taxon>Peronosporaceae</taxon>
        <taxon>Phytophthora</taxon>
    </lineage>
</organism>
<evidence type="ECO:0000256" key="1">
    <source>
        <dbReference type="SAM" id="MobiDB-lite"/>
    </source>
</evidence>
<keyword evidence="3" id="KW-1185">Reference proteome</keyword>
<sequence length="205" mass="22153">MARKHARGEEMPAEPKRRRPRCDAASQDNDTARLTRVLDFNGVWKELKAAGWTHKLPRGLDNRYRYVLPGRSANGRDGEDFLLGEEASVSRVDLAMMMAGAVGPATMAVIVDLVTMVASRGLPHDSKPLFTRVSLATMVLSRHQPDGSKQLLTRKGFATMVAALWQRDLSVVPAVVFEFMGVGVGAVVVLAAAAEAVAEIELSGA</sequence>
<dbReference type="EnsemblProtists" id="Phyra72938">
    <property type="protein sequence ID" value="Phyra72938"/>
    <property type="gene ID" value="Phyra72938"/>
</dbReference>
<protein>
    <submittedName>
        <fullName evidence="2">Uncharacterized protein</fullName>
    </submittedName>
</protein>
<dbReference type="PANTHER" id="PTHR37069:SF2">
    <property type="entry name" value="PIGGYBAC TRANSPOSABLE ELEMENT-DERIVED PROTEIN DOMAIN-CONTAINING PROTEIN"/>
    <property type="match status" value="1"/>
</dbReference>
<dbReference type="PANTHER" id="PTHR37069">
    <property type="entry name" value="DDE_TNP_1_7 DOMAIN-CONTAINING PROTEIN"/>
    <property type="match status" value="1"/>
</dbReference>
<dbReference type="Proteomes" id="UP000005238">
    <property type="component" value="Unassembled WGS sequence"/>
</dbReference>
<feature type="region of interest" description="Disordered" evidence="1">
    <location>
        <begin position="1"/>
        <end position="28"/>
    </location>
</feature>
<dbReference type="EMBL" id="DS565999">
    <property type="status" value="NOT_ANNOTATED_CDS"/>
    <property type="molecule type" value="Genomic_DNA"/>
</dbReference>
<reference evidence="2" key="2">
    <citation type="submission" date="2015-06" db="UniProtKB">
        <authorList>
            <consortium name="EnsemblProtists"/>
        </authorList>
    </citation>
    <scope>IDENTIFICATION</scope>
    <source>
        <strain evidence="2">Pr102</strain>
    </source>
</reference>
<reference evidence="3" key="1">
    <citation type="journal article" date="2006" name="Science">
        <title>Phytophthora genome sequences uncover evolutionary origins and mechanisms of pathogenesis.</title>
        <authorList>
            <person name="Tyler B.M."/>
            <person name="Tripathy S."/>
            <person name="Zhang X."/>
            <person name="Dehal P."/>
            <person name="Jiang R.H."/>
            <person name="Aerts A."/>
            <person name="Arredondo F.D."/>
            <person name="Baxter L."/>
            <person name="Bensasson D."/>
            <person name="Beynon J.L."/>
            <person name="Chapman J."/>
            <person name="Damasceno C.M."/>
            <person name="Dorrance A.E."/>
            <person name="Dou D."/>
            <person name="Dickerman A.W."/>
            <person name="Dubchak I.L."/>
            <person name="Garbelotto M."/>
            <person name="Gijzen M."/>
            <person name="Gordon S.G."/>
            <person name="Govers F."/>
            <person name="Grunwald N.J."/>
            <person name="Huang W."/>
            <person name="Ivors K.L."/>
            <person name="Jones R.W."/>
            <person name="Kamoun S."/>
            <person name="Krampis K."/>
            <person name="Lamour K.H."/>
            <person name="Lee M.K."/>
            <person name="McDonald W.H."/>
            <person name="Medina M."/>
            <person name="Meijer H.J."/>
            <person name="Nordberg E.K."/>
            <person name="Maclean D.J."/>
            <person name="Ospina-Giraldo M.D."/>
            <person name="Morris P.F."/>
            <person name="Phuntumart V."/>
            <person name="Putnam N.H."/>
            <person name="Rash S."/>
            <person name="Rose J.K."/>
            <person name="Sakihama Y."/>
            <person name="Salamov A.A."/>
            <person name="Savidor A."/>
            <person name="Scheuring C.F."/>
            <person name="Smith B.M."/>
            <person name="Sobral B.W."/>
            <person name="Terry A."/>
            <person name="Torto-Alalibo T.A."/>
            <person name="Win J."/>
            <person name="Xu Z."/>
            <person name="Zhang H."/>
            <person name="Grigoriev I.V."/>
            <person name="Rokhsar D.S."/>
            <person name="Boore J.L."/>
        </authorList>
    </citation>
    <scope>NUCLEOTIDE SEQUENCE [LARGE SCALE GENOMIC DNA]</scope>
    <source>
        <strain evidence="3">Pr102</strain>
    </source>
</reference>
<evidence type="ECO:0000313" key="3">
    <source>
        <dbReference type="Proteomes" id="UP000005238"/>
    </source>
</evidence>
<proteinExistence type="predicted"/>
<accession>H3GC41</accession>
<name>H3GC41_PHYRM</name>
<evidence type="ECO:0000313" key="2">
    <source>
        <dbReference type="EnsemblProtists" id="Phyra72938"/>
    </source>
</evidence>
<dbReference type="InParanoid" id="H3GC41"/>
<dbReference type="VEuPathDB" id="FungiDB:KRP22_7631"/>